<accession>A0AAD7LKE2</accession>
<reference evidence="1" key="1">
    <citation type="journal article" date="2023" name="Science">
        <title>Elucidation of the pathway for biosynthesis of saponin adjuvants from the soapbark tree.</title>
        <authorList>
            <person name="Reed J."/>
            <person name="Orme A."/>
            <person name="El-Demerdash A."/>
            <person name="Owen C."/>
            <person name="Martin L.B.B."/>
            <person name="Misra R.C."/>
            <person name="Kikuchi S."/>
            <person name="Rejzek M."/>
            <person name="Martin A.C."/>
            <person name="Harkess A."/>
            <person name="Leebens-Mack J."/>
            <person name="Louveau T."/>
            <person name="Stephenson M.J."/>
            <person name="Osbourn A."/>
        </authorList>
    </citation>
    <scope>NUCLEOTIDE SEQUENCE</scope>
    <source>
        <strain evidence="1">S10</strain>
    </source>
</reference>
<name>A0AAD7LKE2_QUISA</name>
<dbReference type="PANTHER" id="PTHR34374:SF1">
    <property type="entry name" value="LARGE RIBOSOMAL RNA SUBUNIT ACCUMULATION PROTEIN YCED HOMOLOG 1, CHLOROPLASTIC"/>
    <property type="match status" value="1"/>
</dbReference>
<dbReference type="InterPro" id="IPR003772">
    <property type="entry name" value="YceD"/>
</dbReference>
<dbReference type="KEGG" id="qsa:O6P43_020326"/>
<gene>
    <name evidence="1" type="ORF">O6P43_020326</name>
</gene>
<evidence type="ECO:0000313" key="2">
    <source>
        <dbReference type="Proteomes" id="UP001163823"/>
    </source>
</evidence>
<dbReference type="PANTHER" id="PTHR34374">
    <property type="entry name" value="LARGE RIBOSOMAL RNA SUBUNIT ACCUMULATION PROTEIN YCED HOMOLOG 1, CHLOROPLASTIC"/>
    <property type="match status" value="1"/>
</dbReference>
<dbReference type="Pfam" id="PF02620">
    <property type="entry name" value="YceD"/>
    <property type="match status" value="1"/>
</dbReference>
<dbReference type="AlphaFoldDB" id="A0AAD7LKE2"/>
<comment type="caution">
    <text evidence="1">The sequence shown here is derived from an EMBL/GenBank/DDBJ whole genome shotgun (WGS) entry which is preliminary data.</text>
</comment>
<protein>
    <submittedName>
        <fullName evidence="1">DUF177 domain-containing protein</fullName>
    </submittedName>
</protein>
<dbReference type="Proteomes" id="UP001163823">
    <property type="component" value="Chromosome 8"/>
</dbReference>
<organism evidence="1 2">
    <name type="scientific">Quillaja saponaria</name>
    <name type="common">Soap bark tree</name>
    <dbReference type="NCBI Taxonomy" id="32244"/>
    <lineage>
        <taxon>Eukaryota</taxon>
        <taxon>Viridiplantae</taxon>
        <taxon>Streptophyta</taxon>
        <taxon>Embryophyta</taxon>
        <taxon>Tracheophyta</taxon>
        <taxon>Spermatophyta</taxon>
        <taxon>Magnoliopsida</taxon>
        <taxon>eudicotyledons</taxon>
        <taxon>Gunneridae</taxon>
        <taxon>Pentapetalae</taxon>
        <taxon>rosids</taxon>
        <taxon>fabids</taxon>
        <taxon>Fabales</taxon>
        <taxon>Quillajaceae</taxon>
        <taxon>Quillaja</taxon>
    </lineage>
</organism>
<sequence length="325" mass="36441">MSFVFLTSSIAPLYLNQSKLCNLNSQGNDFQNQYCSFGLFGHRKVQWNITENICTSFRNKSHSIFKSTARCMKTDVHSFTEENTISLDWDDQEDIEDTGKPWEGAIIYKRNPSISHIEYCTTLERIGLGKLSTEVSKSRASIMGLRVTKAVKDFPLGTPVQVSVDVTRKKKKLRLDGIIKTVITLGCNRCGEPAAECIFSDFSLLLAEDPIEEPEIINMGLIFGEDRFKSTGNSDEDGDDDEASIDLDDRLHFPLEDKEIDISKHIRDRVHLEITINAICDPSCKGLCLKCGTNLNTSSCICSNHEVKGKGFGPLGNLKKQMQQR</sequence>
<dbReference type="EMBL" id="JARAOO010000008">
    <property type="protein sequence ID" value="KAJ7959796.1"/>
    <property type="molecule type" value="Genomic_DNA"/>
</dbReference>
<evidence type="ECO:0000313" key="1">
    <source>
        <dbReference type="EMBL" id="KAJ7959796.1"/>
    </source>
</evidence>
<proteinExistence type="predicted"/>
<keyword evidence="2" id="KW-1185">Reference proteome</keyword>